<reference evidence="2" key="1">
    <citation type="submission" date="2021-09" db="EMBL/GenBank/DDBJ databases">
        <title>Genome of Aequorivita sp. strain F64183.</title>
        <authorList>
            <person name="Wang Y."/>
        </authorList>
    </citation>
    <scope>NUCLEOTIDE SEQUENCE</scope>
    <source>
        <strain evidence="2">F64183</strain>
    </source>
</reference>
<feature type="transmembrane region" description="Helical" evidence="1">
    <location>
        <begin position="236"/>
        <end position="252"/>
    </location>
</feature>
<dbReference type="RefSeq" id="WP_237606709.1">
    <property type="nucleotide sequence ID" value="NZ_JAIRBB010000001.1"/>
</dbReference>
<protein>
    <recommendedName>
        <fullName evidence="4">O-antigen ligase like membrane protein</fullName>
    </recommendedName>
</protein>
<sequence>MRKDLNSITKLFGKGENLPIIVLILFFLSELSTTIAYDTRMSFYNFSLVVKGLFIAYVAFDLLKNIKAHKNIVLFLIGISGVFFIGQLSFNNFTLGPNFLENCIYFGRYIFVFFVMLFLVNNKHSFSPKFYYVYEKIVILNSIIVIATIVFDLPIFKTYYNRFGSSGAFMTPSMITYFNAFALTYFLHKYINKRKNLIELILVSIVCFLTGTKALIFFFLLTLFHFTLLKRLYAKKSFYMFFFGLIVLLILLKDKITEFIFVNFKPLLVVYEERGLISSLTSLRDVNFRNNFFPVISEKWNFYNFLFGGTDFEIYRVEFEIFDVFLFFGIIGMLLYLFFYFKNIMNFNKMKRFGKVQMGILMLTALISGNFLNNAPIVLYLLVILSVLREDAFKRVEL</sequence>
<evidence type="ECO:0008006" key="4">
    <source>
        <dbReference type="Google" id="ProtNLM"/>
    </source>
</evidence>
<feature type="transmembrane region" description="Helical" evidence="1">
    <location>
        <begin position="200"/>
        <end position="224"/>
    </location>
</feature>
<dbReference type="EMBL" id="JAIRBB010000001">
    <property type="protein sequence ID" value="MCG2429974.1"/>
    <property type="molecule type" value="Genomic_DNA"/>
</dbReference>
<feature type="transmembrane region" description="Helical" evidence="1">
    <location>
        <begin position="321"/>
        <end position="341"/>
    </location>
</feature>
<comment type="caution">
    <text evidence="2">The sequence shown here is derived from an EMBL/GenBank/DDBJ whole genome shotgun (WGS) entry which is preliminary data.</text>
</comment>
<name>A0A9X1U2V3_9FLAO</name>
<evidence type="ECO:0000313" key="2">
    <source>
        <dbReference type="EMBL" id="MCG2429974.1"/>
    </source>
</evidence>
<dbReference type="AlphaFoldDB" id="A0A9X1U2V3"/>
<organism evidence="2 3">
    <name type="scientific">Aequorivita xiaoshiensis</name>
    <dbReference type="NCBI Taxonomy" id="2874476"/>
    <lineage>
        <taxon>Bacteria</taxon>
        <taxon>Pseudomonadati</taxon>
        <taxon>Bacteroidota</taxon>
        <taxon>Flavobacteriia</taxon>
        <taxon>Flavobacteriales</taxon>
        <taxon>Flavobacteriaceae</taxon>
        <taxon>Aequorivita</taxon>
    </lineage>
</organism>
<feature type="transmembrane region" description="Helical" evidence="1">
    <location>
        <begin position="168"/>
        <end position="188"/>
    </location>
</feature>
<keyword evidence="1" id="KW-0472">Membrane</keyword>
<keyword evidence="3" id="KW-1185">Reference proteome</keyword>
<keyword evidence="1" id="KW-0812">Transmembrane</keyword>
<feature type="transmembrane region" description="Helical" evidence="1">
    <location>
        <begin position="102"/>
        <end position="120"/>
    </location>
</feature>
<feature type="transmembrane region" description="Helical" evidence="1">
    <location>
        <begin position="20"/>
        <end position="37"/>
    </location>
</feature>
<feature type="transmembrane region" description="Helical" evidence="1">
    <location>
        <begin position="72"/>
        <end position="90"/>
    </location>
</feature>
<feature type="transmembrane region" description="Helical" evidence="1">
    <location>
        <begin position="43"/>
        <end position="60"/>
    </location>
</feature>
<evidence type="ECO:0000313" key="3">
    <source>
        <dbReference type="Proteomes" id="UP001139462"/>
    </source>
</evidence>
<keyword evidence="1" id="KW-1133">Transmembrane helix</keyword>
<feature type="transmembrane region" description="Helical" evidence="1">
    <location>
        <begin position="132"/>
        <end position="156"/>
    </location>
</feature>
<evidence type="ECO:0000256" key="1">
    <source>
        <dbReference type="SAM" id="Phobius"/>
    </source>
</evidence>
<accession>A0A9X1U2V3</accession>
<proteinExistence type="predicted"/>
<feature type="transmembrane region" description="Helical" evidence="1">
    <location>
        <begin position="361"/>
        <end position="388"/>
    </location>
</feature>
<dbReference type="Proteomes" id="UP001139462">
    <property type="component" value="Unassembled WGS sequence"/>
</dbReference>
<gene>
    <name evidence="2" type="ORF">K8344_02485</name>
</gene>